<keyword evidence="4" id="KW-1185">Reference proteome</keyword>
<feature type="compositionally biased region" description="Polar residues" evidence="1">
    <location>
        <begin position="17"/>
        <end position="45"/>
    </location>
</feature>
<reference evidence="2" key="3">
    <citation type="submission" date="2010-09" db="EMBL/GenBank/DDBJ databases">
        <title>Annotation of Gaeumannomyces graminis var. tritici R3-111a-1.</title>
        <authorList>
            <consortium name="The Broad Institute Genome Sequencing Platform"/>
            <person name="Ma L.-J."/>
            <person name="Dead R."/>
            <person name="Young S.K."/>
            <person name="Zeng Q."/>
            <person name="Gargeya S."/>
            <person name="Fitzgerald M."/>
            <person name="Haas B."/>
            <person name="Abouelleil A."/>
            <person name="Alvarado L."/>
            <person name="Arachchi H.M."/>
            <person name="Berlin A."/>
            <person name="Brown A."/>
            <person name="Chapman S.B."/>
            <person name="Chen Z."/>
            <person name="Dunbar C."/>
            <person name="Freedman E."/>
            <person name="Gearin G."/>
            <person name="Gellesch M."/>
            <person name="Goldberg J."/>
            <person name="Griggs A."/>
            <person name="Gujja S."/>
            <person name="Heiman D."/>
            <person name="Howarth C."/>
            <person name="Larson L."/>
            <person name="Lui A."/>
            <person name="MacDonald P.J.P."/>
            <person name="Mehta T."/>
            <person name="Montmayeur A."/>
            <person name="Murphy C."/>
            <person name="Neiman D."/>
            <person name="Pearson M."/>
            <person name="Priest M."/>
            <person name="Roberts A."/>
            <person name="Saif S."/>
            <person name="Shea T."/>
            <person name="Shenoy N."/>
            <person name="Sisk P."/>
            <person name="Stolte C."/>
            <person name="Sykes S."/>
            <person name="Yandava C."/>
            <person name="Wortman J."/>
            <person name="Nusbaum C."/>
            <person name="Birren B."/>
        </authorList>
    </citation>
    <scope>NUCLEOTIDE SEQUENCE</scope>
    <source>
        <strain evidence="2">R3-111a-1</strain>
    </source>
</reference>
<dbReference type="HOGENOM" id="CLU_1970719_0_0_1"/>
<protein>
    <submittedName>
        <fullName evidence="2 3">Uncharacterized protein</fullName>
    </submittedName>
</protein>
<dbReference type="VEuPathDB" id="FungiDB:GGTG_10650"/>
<accession>J3PAX5</accession>
<sequence>MRDRIAAESEMLISLGANSAGTRQKRSYQSSQCQLEPKWPQNSDSHGIKQPLLNPDGPCTLWLPARVLAILLDDVARVPDAGPESGSQSLAAAASCRQNTRGWNIVAQSGPVWTWTTSRAPVGSLFG</sequence>
<evidence type="ECO:0000313" key="3">
    <source>
        <dbReference type="EnsemblFungi" id="EJT71391"/>
    </source>
</evidence>
<evidence type="ECO:0000313" key="2">
    <source>
        <dbReference type="EMBL" id="EJT71391.1"/>
    </source>
</evidence>
<reference evidence="3" key="5">
    <citation type="submission" date="2018-04" db="UniProtKB">
        <authorList>
            <consortium name="EnsemblFungi"/>
        </authorList>
    </citation>
    <scope>IDENTIFICATION</scope>
    <source>
        <strain evidence="3">R3-111a-1</strain>
    </source>
</reference>
<dbReference type="EMBL" id="GL385400">
    <property type="protein sequence ID" value="EJT71391.1"/>
    <property type="molecule type" value="Genomic_DNA"/>
</dbReference>
<proteinExistence type="predicted"/>
<organism evidence="2">
    <name type="scientific">Gaeumannomyces tritici (strain R3-111a-1)</name>
    <name type="common">Wheat and barley take-all root rot fungus</name>
    <name type="synonym">Gaeumannomyces graminis var. tritici</name>
    <dbReference type="NCBI Taxonomy" id="644352"/>
    <lineage>
        <taxon>Eukaryota</taxon>
        <taxon>Fungi</taxon>
        <taxon>Dikarya</taxon>
        <taxon>Ascomycota</taxon>
        <taxon>Pezizomycotina</taxon>
        <taxon>Sordariomycetes</taxon>
        <taxon>Sordariomycetidae</taxon>
        <taxon>Magnaporthales</taxon>
        <taxon>Magnaporthaceae</taxon>
        <taxon>Gaeumannomyces</taxon>
    </lineage>
</organism>
<name>J3PAX5_GAET3</name>
<reference evidence="3" key="4">
    <citation type="journal article" date="2015" name="G3 (Bethesda)">
        <title>Genome sequences of three phytopathogenic species of the Magnaporthaceae family of fungi.</title>
        <authorList>
            <person name="Okagaki L.H."/>
            <person name="Nunes C.C."/>
            <person name="Sailsbery J."/>
            <person name="Clay B."/>
            <person name="Brown D."/>
            <person name="John T."/>
            <person name="Oh Y."/>
            <person name="Young N."/>
            <person name="Fitzgerald M."/>
            <person name="Haas B.J."/>
            <person name="Zeng Q."/>
            <person name="Young S."/>
            <person name="Adiconis X."/>
            <person name="Fan L."/>
            <person name="Levin J.Z."/>
            <person name="Mitchell T.K."/>
            <person name="Okubara P.A."/>
            <person name="Farman M.L."/>
            <person name="Kohn L.M."/>
            <person name="Birren B."/>
            <person name="Ma L.-J."/>
            <person name="Dean R.A."/>
        </authorList>
    </citation>
    <scope>NUCLEOTIDE SEQUENCE</scope>
    <source>
        <strain evidence="3">R3-111a-1</strain>
    </source>
</reference>
<reference evidence="4" key="1">
    <citation type="submission" date="2010-07" db="EMBL/GenBank/DDBJ databases">
        <title>The genome sequence of Gaeumannomyces graminis var. tritici strain R3-111a-1.</title>
        <authorList>
            <consortium name="The Broad Institute Genome Sequencing Platform"/>
            <person name="Ma L.-J."/>
            <person name="Dead R."/>
            <person name="Young S."/>
            <person name="Zeng Q."/>
            <person name="Koehrsen M."/>
            <person name="Alvarado L."/>
            <person name="Berlin A."/>
            <person name="Chapman S.B."/>
            <person name="Chen Z."/>
            <person name="Freedman E."/>
            <person name="Gellesch M."/>
            <person name="Goldberg J."/>
            <person name="Griggs A."/>
            <person name="Gujja S."/>
            <person name="Heilman E.R."/>
            <person name="Heiman D."/>
            <person name="Hepburn T."/>
            <person name="Howarth C."/>
            <person name="Jen D."/>
            <person name="Larson L."/>
            <person name="Mehta T."/>
            <person name="Neiman D."/>
            <person name="Pearson M."/>
            <person name="Roberts A."/>
            <person name="Saif S."/>
            <person name="Shea T."/>
            <person name="Shenoy N."/>
            <person name="Sisk P."/>
            <person name="Stolte C."/>
            <person name="Sykes S."/>
            <person name="Walk T."/>
            <person name="White J."/>
            <person name="Yandava C."/>
            <person name="Haas B."/>
            <person name="Nusbaum C."/>
            <person name="Birren B."/>
        </authorList>
    </citation>
    <scope>NUCLEOTIDE SEQUENCE [LARGE SCALE GENOMIC DNA]</scope>
    <source>
        <strain evidence="4">R3-111a-1</strain>
    </source>
</reference>
<dbReference type="RefSeq" id="XP_009226788.1">
    <property type="nucleotide sequence ID" value="XM_009228524.1"/>
</dbReference>
<evidence type="ECO:0000256" key="1">
    <source>
        <dbReference type="SAM" id="MobiDB-lite"/>
    </source>
</evidence>
<evidence type="ECO:0000313" key="4">
    <source>
        <dbReference type="Proteomes" id="UP000006039"/>
    </source>
</evidence>
<dbReference type="Proteomes" id="UP000006039">
    <property type="component" value="Unassembled WGS sequence"/>
</dbReference>
<reference evidence="2" key="2">
    <citation type="submission" date="2010-07" db="EMBL/GenBank/DDBJ databases">
        <authorList>
            <consortium name="The Broad Institute Genome Sequencing Platform"/>
            <consortium name="Broad Institute Genome Sequencing Center for Infectious Disease"/>
            <person name="Ma L.-J."/>
            <person name="Dead R."/>
            <person name="Young S."/>
            <person name="Zeng Q."/>
            <person name="Koehrsen M."/>
            <person name="Alvarado L."/>
            <person name="Berlin A."/>
            <person name="Chapman S.B."/>
            <person name="Chen Z."/>
            <person name="Freedman E."/>
            <person name="Gellesch M."/>
            <person name="Goldberg J."/>
            <person name="Griggs A."/>
            <person name="Gujja S."/>
            <person name="Heilman E.R."/>
            <person name="Heiman D."/>
            <person name="Hepburn T."/>
            <person name="Howarth C."/>
            <person name="Jen D."/>
            <person name="Larson L."/>
            <person name="Mehta T."/>
            <person name="Neiman D."/>
            <person name="Pearson M."/>
            <person name="Roberts A."/>
            <person name="Saif S."/>
            <person name="Shea T."/>
            <person name="Shenoy N."/>
            <person name="Sisk P."/>
            <person name="Stolte C."/>
            <person name="Sykes S."/>
            <person name="Walk T."/>
            <person name="White J."/>
            <person name="Yandava C."/>
            <person name="Haas B."/>
            <person name="Nusbaum C."/>
            <person name="Birren B."/>
        </authorList>
    </citation>
    <scope>NUCLEOTIDE SEQUENCE</scope>
    <source>
        <strain evidence="2">R3-111a-1</strain>
    </source>
</reference>
<gene>
    <name evidence="3" type="primary">20351108</name>
    <name evidence="2" type="ORF">GGTG_10650</name>
</gene>
<feature type="region of interest" description="Disordered" evidence="1">
    <location>
        <begin position="17"/>
        <end position="51"/>
    </location>
</feature>
<dbReference type="AlphaFoldDB" id="J3PAX5"/>
<dbReference type="GeneID" id="20351108"/>
<dbReference type="EnsemblFungi" id="EJT71391">
    <property type="protein sequence ID" value="EJT71391"/>
    <property type="gene ID" value="GGTG_10650"/>
</dbReference>